<feature type="non-terminal residue" evidence="2">
    <location>
        <position position="139"/>
    </location>
</feature>
<comment type="caution">
    <text evidence="2">The sequence shown here is derived from an EMBL/GenBank/DDBJ whole genome shotgun (WGS) entry which is preliminary data.</text>
</comment>
<evidence type="ECO:0000256" key="1">
    <source>
        <dbReference type="SAM" id="SignalP"/>
    </source>
</evidence>
<feature type="signal peptide" evidence="1">
    <location>
        <begin position="1"/>
        <end position="26"/>
    </location>
</feature>
<proteinExistence type="predicted"/>
<evidence type="ECO:0000313" key="2">
    <source>
        <dbReference type="EMBL" id="KAK8777009.1"/>
    </source>
</evidence>
<dbReference type="Proteomes" id="UP001321473">
    <property type="component" value="Unassembled WGS sequence"/>
</dbReference>
<sequence>MMLLSPSCSCFIAFVLVVGGSGVVSARSSLFEKAPGTCRMESQLYLEPGFFSLLTCARCYKYMAGLAFKNGSRLTYCRGARLCRGDCDGECLTAYGNESDAQIVETFRKKLYADRWENCCRSARQCCQEMLEDEQTPAQ</sequence>
<dbReference type="EMBL" id="JARKHS020012306">
    <property type="protein sequence ID" value="KAK8777009.1"/>
    <property type="molecule type" value="Genomic_DNA"/>
</dbReference>
<gene>
    <name evidence="2" type="ORF">V5799_029646</name>
</gene>
<reference evidence="2 3" key="1">
    <citation type="journal article" date="2023" name="Arcadia Sci">
        <title>De novo assembly of a long-read Amblyomma americanum tick genome.</title>
        <authorList>
            <person name="Chou S."/>
            <person name="Poskanzer K.E."/>
            <person name="Rollins M."/>
            <person name="Thuy-Boun P.S."/>
        </authorList>
    </citation>
    <scope>NUCLEOTIDE SEQUENCE [LARGE SCALE GENOMIC DNA]</scope>
    <source>
        <strain evidence="2">F_SG_1</strain>
        <tissue evidence="2">Salivary glands</tissue>
    </source>
</reference>
<feature type="chain" id="PRO_5042903223" description="Secreted protein" evidence="1">
    <location>
        <begin position="27"/>
        <end position="139"/>
    </location>
</feature>
<name>A0AAQ4EQK7_AMBAM</name>
<evidence type="ECO:0000313" key="3">
    <source>
        <dbReference type="Proteomes" id="UP001321473"/>
    </source>
</evidence>
<organism evidence="2 3">
    <name type="scientific">Amblyomma americanum</name>
    <name type="common">Lone star tick</name>
    <dbReference type="NCBI Taxonomy" id="6943"/>
    <lineage>
        <taxon>Eukaryota</taxon>
        <taxon>Metazoa</taxon>
        <taxon>Ecdysozoa</taxon>
        <taxon>Arthropoda</taxon>
        <taxon>Chelicerata</taxon>
        <taxon>Arachnida</taxon>
        <taxon>Acari</taxon>
        <taxon>Parasitiformes</taxon>
        <taxon>Ixodida</taxon>
        <taxon>Ixodoidea</taxon>
        <taxon>Ixodidae</taxon>
        <taxon>Amblyomminae</taxon>
        <taxon>Amblyomma</taxon>
    </lineage>
</organism>
<dbReference type="AlphaFoldDB" id="A0AAQ4EQK7"/>
<protein>
    <recommendedName>
        <fullName evidence="4">Secreted protein</fullName>
    </recommendedName>
</protein>
<evidence type="ECO:0008006" key="4">
    <source>
        <dbReference type="Google" id="ProtNLM"/>
    </source>
</evidence>
<keyword evidence="3" id="KW-1185">Reference proteome</keyword>
<accession>A0AAQ4EQK7</accession>
<keyword evidence="1" id="KW-0732">Signal</keyword>